<evidence type="ECO:0000259" key="9">
    <source>
        <dbReference type="PROSITE" id="PS50893"/>
    </source>
</evidence>
<keyword evidence="7" id="KW-1133">Transmembrane helix</keyword>
<dbReference type="PANTHER" id="PTHR48041:SF139">
    <property type="entry name" value="PROTEIN SCARLET"/>
    <property type="match status" value="1"/>
</dbReference>
<comment type="caution">
    <text evidence="10">The sequence shown here is derived from an EMBL/GenBank/DDBJ whole genome shotgun (WGS) entry which is preliminary data.</text>
</comment>
<keyword evidence="8" id="KW-0472">Membrane</keyword>
<feature type="domain" description="ABC transporter" evidence="9">
    <location>
        <begin position="727"/>
        <end position="963"/>
    </location>
</feature>
<dbReference type="EMBL" id="JXLN01004176">
    <property type="protein sequence ID" value="KPM03127.1"/>
    <property type="molecule type" value="Genomic_DNA"/>
</dbReference>
<evidence type="ECO:0000256" key="3">
    <source>
        <dbReference type="ARBA" id="ARBA00022448"/>
    </source>
</evidence>
<evidence type="ECO:0000256" key="4">
    <source>
        <dbReference type="ARBA" id="ARBA00022692"/>
    </source>
</evidence>
<evidence type="ECO:0000256" key="7">
    <source>
        <dbReference type="ARBA" id="ARBA00022989"/>
    </source>
</evidence>
<evidence type="ECO:0000256" key="8">
    <source>
        <dbReference type="ARBA" id="ARBA00023136"/>
    </source>
</evidence>
<comment type="similarity">
    <text evidence="2">Belongs to the ABC transporter superfamily. ABCG family. Eye pigment precursor importer (TC 3.A.1.204) subfamily.</text>
</comment>
<dbReference type="InterPro" id="IPR003593">
    <property type="entry name" value="AAA+_ATPase"/>
</dbReference>
<dbReference type="GO" id="GO:0140359">
    <property type="term" value="F:ABC-type transporter activity"/>
    <property type="evidence" value="ECO:0007669"/>
    <property type="project" value="InterPro"/>
</dbReference>
<dbReference type="GO" id="GO:0016020">
    <property type="term" value="C:membrane"/>
    <property type="evidence" value="ECO:0007669"/>
    <property type="project" value="UniProtKB-SubCell"/>
</dbReference>
<dbReference type="GO" id="GO:0005524">
    <property type="term" value="F:ATP binding"/>
    <property type="evidence" value="ECO:0007669"/>
    <property type="project" value="UniProtKB-KW"/>
</dbReference>
<dbReference type="Pfam" id="PF01061">
    <property type="entry name" value="ABC2_membrane"/>
    <property type="match status" value="2"/>
</dbReference>
<keyword evidence="6" id="KW-0067">ATP-binding</keyword>
<dbReference type="PANTHER" id="PTHR48041">
    <property type="entry name" value="ABC TRANSPORTER G FAMILY MEMBER 28"/>
    <property type="match status" value="1"/>
</dbReference>
<keyword evidence="5" id="KW-0547">Nucleotide-binding</keyword>
<proteinExistence type="inferred from homology"/>
<evidence type="ECO:0000256" key="6">
    <source>
        <dbReference type="ARBA" id="ARBA00022840"/>
    </source>
</evidence>
<evidence type="ECO:0000313" key="11">
    <source>
        <dbReference type="Proteomes" id="UP000616769"/>
    </source>
</evidence>
<feature type="domain" description="ABC transporter" evidence="9">
    <location>
        <begin position="28"/>
        <end position="266"/>
    </location>
</feature>
<protein>
    <submittedName>
        <fullName evidence="10">ABC transporter sub-family G-like protein 3</fullName>
    </submittedName>
</protein>
<keyword evidence="4" id="KW-0812">Transmembrane</keyword>
<evidence type="ECO:0000256" key="2">
    <source>
        <dbReference type="ARBA" id="ARBA00005814"/>
    </source>
</evidence>
<dbReference type="VEuPathDB" id="VectorBase:SSCA005105"/>
<dbReference type="SUPFAM" id="SSF52540">
    <property type="entry name" value="P-loop containing nucleoside triphosphate hydrolases"/>
    <property type="match status" value="2"/>
</dbReference>
<sequence>MNRSSLEQPIEEIPMEMESKISIAWRHLRYETSSFLNREKVPILRRLTGCLEYHSLNGFMGPSGCGKTTLIRCLTGDYISGLTSETEIYLNPKEKHRPVIGLIERPVHEMIVGQMTVGEALRYAFLFKNDWSMRDRMKKHIDSIIDELMLDPKILKRRFDLCSGGEQKRIAIAQELMSLHHQPSLLFVDEPTTGLDSNSALVVMKCLKRLVNHHEMSIAISIHTPNSEIVDLFDKLYVLAKGGVCIYSGKPSLLRINLKTQLGLESVCDDHDVNEKEKQPIEEYLKIACSGIDDPKVRILADATVLIEQQQLKPHLSRLDYLEHGTPEHFKPFHLKDLIVEFIRLFNIMFLINYKSVLAVLITFTYHFVLISTVFNGPEIVRTNACCELETEQHLHNQSGTNQFNNISADIISKQSNDFGDCYDNLQNSAHHDSFIMHQSMTTLFISSVAMGMACFLFVPIVKVFHNEHRNCWYSITTFYCSLTLIQLIESVLYVLTSTSLIYFTMDFLYLDQYRMNWIRFGHFLFFYWIEFLFMQSFGHFLLILAGHRIQIFMVLVQVFITVLFVFNGHFIILEQLDNPWAITISNLMATRYINNGVLYSFYGLDRCDDITREYSVMLAKYSVDTENLFRNLKPVLINMFILRFLTLVFMWLRFSYRGKSIRMNQSTKDISIDYEKDVRFSNDIATVSKVARRKKSVKEIEFEQFCRGKIHIAWRQLSLFGSRMLCESPSIEKFTNPKLILRNLNGQFRFGTLNAIMGTSGSGKTSLLKVLNGRWKTRLSDESKIYISKYTPTKICYISQEIADHLLPGLTARQSLIYAAKLKNIIEKENHEIDYEEIALELFDDLDIAHTASTLVDYCSDGERKRIALALELTSLTMPNLICIDEPTSGLDSNSAEVEIQCLRKLVRRHLITIMISIHQPNTEILTMFDQIYCLARGGVCLFSGSPAKIAENLFKIPDINLPEPCGCTVTTEELMKYSCLSHDNLLVQKLRVLSDNEIIVEGEESLRKDLVLLPDGIQRNRPRFTMNSFRFLFYRYWIYQKNYLWLETISYMALYLFHAFMLRFLFNPSIVQTSGCVNLEDDFKALASDRLQEQIDLVNNSCFTILINVFFLLIFLVQSGFALTKEFVYFFNEHRNGWYSTMSFYLMKSGCEIFSLIPMILLYCYIVDVFESIHFGFYWWLFLLTLLGTLVIQGQSHFFAMVIGPNFLVLIVVTFANFFTWFVLSNCFNPINEMHYGYQFLSQFSVLRFINEALFELQYGFDRCDSNEISAVLYKMMLPRDSEGQYFYHCLRMLIFQIFFYRILALGTLLFKSNPRQNRRSRGIRIRNNFIEQQQQSNQYETVLPGLSTCQHQFCIKRIEI</sequence>
<dbReference type="SMART" id="SM00382">
    <property type="entry name" value="AAA"/>
    <property type="match status" value="2"/>
</dbReference>
<dbReference type="InterPro" id="IPR050352">
    <property type="entry name" value="ABCG_transporters"/>
</dbReference>
<name>A0A131ZWU6_SARSC</name>
<evidence type="ECO:0000313" key="10">
    <source>
        <dbReference type="EMBL" id="KPM03127.1"/>
    </source>
</evidence>
<dbReference type="InterPro" id="IPR017871">
    <property type="entry name" value="ABC_transporter-like_CS"/>
</dbReference>
<dbReference type="InterPro" id="IPR013525">
    <property type="entry name" value="ABC2_TM"/>
</dbReference>
<evidence type="ECO:0000256" key="1">
    <source>
        <dbReference type="ARBA" id="ARBA00004141"/>
    </source>
</evidence>
<organism evidence="10 11">
    <name type="scientific">Sarcoptes scabiei</name>
    <name type="common">Itch mite</name>
    <name type="synonym">Acarus scabiei</name>
    <dbReference type="NCBI Taxonomy" id="52283"/>
    <lineage>
        <taxon>Eukaryota</taxon>
        <taxon>Metazoa</taxon>
        <taxon>Ecdysozoa</taxon>
        <taxon>Arthropoda</taxon>
        <taxon>Chelicerata</taxon>
        <taxon>Arachnida</taxon>
        <taxon>Acari</taxon>
        <taxon>Acariformes</taxon>
        <taxon>Sarcoptiformes</taxon>
        <taxon>Astigmata</taxon>
        <taxon>Psoroptidia</taxon>
        <taxon>Sarcoptoidea</taxon>
        <taxon>Sarcoptidae</taxon>
        <taxon>Sarcoptinae</taxon>
        <taxon>Sarcoptes</taxon>
    </lineage>
</organism>
<dbReference type="PROSITE" id="PS00211">
    <property type="entry name" value="ABC_TRANSPORTER_1"/>
    <property type="match status" value="1"/>
</dbReference>
<dbReference type="Proteomes" id="UP000616769">
    <property type="component" value="Unassembled WGS sequence"/>
</dbReference>
<evidence type="ECO:0000256" key="5">
    <source>
        <dbReference type="ARBA" id="ARBA00022741"/>
    </source>
</evidence>
<dbReference type="InterPro" id="IPR003439">
    <property type="entry name" value="ABC_transporter-like_ATP-bd"/>
</dbReference>
<dbReference type="OrthoDB" id="245989at2759"/>
<reference evidence="10 11" key="1">
    <citation type="journal article" date="2015" name="Parasit. Vectors">
        <title>Draft genome of the scabies mite.</title>
        <authorList>
            <person name="Rider S.D.Jr."/>
            <person name="Morgan M.S."/>
            <person name="Arlian L.G."/>
        </authorList>
    </citation>
    <scope>NUCLEOTIDE SEQUENCE [LARGE SCALE GENOMIC DNA]</scope>
    <source>
        <strain evidence="10">Arlian Lab</strain>
    </source>
</reference>
<comment type="subcellular location">
    <subcellularLocation>
        <location evidence="1">Membrane</location>
        <topology evidence="1">Multi-pass membrane protein</topology>
    </subcellularLocation>
</comment>
<dbReference type="InterPro" id="IPR027417">
    <property type="entry name" value="P-loop_NTPase"/>
</dbReference>
<gene>
    <name evidence="10" type="ORF">QR98_0015570</name>
</gene>
<accession>A0A131ZWU6</accession>
<dbReference type="PROSITE" id="PS50893">
    <property type="entry name" value="ABC_TRANSPORTER_2"/>
    <property type="match status" value="2"/>
</dbReference>
<dbReference type="Gene3D" id="3.40.50.300">
    <property type="entry name" value="P-loop containing nucleotide triphosphate hydrolases"/>
    <property type="match status" value="2"/>
</dbReference>
<dbReference type="Pfam" id="PF00005">
    <property type="entry name" value="ABC_tran"/>
    <property type="match status" value="2"/>
</dbReference>
<dbReference type="GO" id="GO:0016887">
    <property type="term" value="F:ATP hydrolysis activity"/>
    <property type="evidence" value="ECO:0007669"/>
    <property type="project" value="InterPro"/>
</dbReference>
<keyword evidence="3" id="KW-0813">Transport</keyword>